<reference evidence="4" key="1">
    <citation type="submission" date="2016-10" db="EMBL/GenBank/DDBJ databases">
        <authorList>
            <person name="de Groot N.N."/>
        </authorList>
    </citation>
    <scope>NUCLEOTIDE SEQUENCE</scope>
</reference>
<evidence type="ECO:0000313" key="4">
    <source>
        <dbReference type="EMBL" id="SFV79027.1"/>
    </source>
</evidence>
<dbReference type="GO" id="GO:0004042">
    <property type="term" value="F:L-glutamate N-acetyltransferase activity"/>
    <property type="evidence" value="ECO:0007669"/>
    <property type="project" value="InterPro"/>
</dbReference>
<accession>A0A1W1DDF7</accession>
<dbReference type="InterPro" id="IPR016181">
    <property type="entry name" value="Acyl_CoA_acyltransferase"/>
</dbReference>
<dbReference type="SUPFAM" id="SSF55729">
    <property type="entry name" value="Acyl-CoA N-acyltransferases (Nat)"/>
    <property type="match status" value="1"/>
</dbReference>
<dbReference type="AlphaFoldDB" id="A0A1W1DDF7"/>
<organism evidence="4">
    <name type="scientific">hydrothermal vent metagenome</name>
    <dbReference type="NCBI Taxonomy" id="652676"/>
    <lineage>
        <taxon>unclassified sequences</taxon>
        <taxon>metagenomes</taxon>
        <taxon>ecological metagenomes</taxon>
    </lineage>
</organism>
<sequence length="141" mass="16393">MDTAQQILDLIEPFVQEGRILPRTFDQINNNIDDFVFLRNFDKMVACAGLKDCKEGKMGEIYALAVSKDVQNQGFSAKLLNEIMQKARIANFSKIFALSKHNTQWFLKQGFVRMEINELPKKRQALFNHQRNSSIFFMDIQ</sequence>
<gene>
    <name evidence="4" type="ORF">MNB_SUP05-11-372</name>
    <name evidence="5" type="ORF">MNB_SUP05-9-372</name>
</gene>
<dbReference type="PANTHER" id="PTHR30602">
    <property type="entry name" value="AMINO-ACID ACETYLTRANSFERASE"/>
    <property type="match status" value="1"/>
</dbReference>
<keyword evidence="1 4" id="KW-0808">Transferase</keyword>
<dbReference type="EMBL" id="FPHX01000289">
    <property type="protein sequence ID" value="SFV86539.1"/>
    <property type="molecule type" value="Genomic_DNA"/>
</dbReference>
<dbReference type="EMBL" id="FPHS01000092">
    <property type="protein sequence ID" value="SFV79027.1"/>
    <property type="molecule type" value="Genomic_DNA"/>
</dbReference>
<dbReference type="InterPro" id="IPR000182">
    <property type="entry name" value="GNAT_dom"/>
</dbReference>
<feature type="domain" description="N-acetyltransferase" evidence="3">
    <location>
        <begin position="1"/>
        <end position="133"/>
    </location>
</feature>
<dbReference type="InterPro" id="IPR010167">
    <property type="entry name" value="NH2A_AcTrfase"/>
</dbReference>
<keyword evidence="2 4" id="KW-0012">Acyltransferase</keyword>
<name>A0A1W1DDF7_9ZZZZ</name>
<dbReference type="CDD" id="cd04301">
    <property type="entry name" value="NAT_SF"/>
    <property type="match status" value="1"/>
</dbReference>
<evidence type="ECO:0000313" key="5">
    <source>
        <dbReference type="EMBL" id="SFV86539.1"/>
    </source>
</evidence>
<dbReference type="PROSITE" id="PS51186">
    <property type="entry name" value="GNAT"/>
    <property type="match status" value="1"/>
</dbReference>
<protein>
    <submittedName>
        <fullName evidence="4">N-acetylglutamate synthase</fullName>
        <ecNumber evidence="4">2.3.1.1</ecNumber>
    </submittedName>
</protein>
<dbReference type="EC" id="2.3.1.1" evidence="4"/>
<dbReference type="PANTHER" id="PTHR30602:SF12">
    <property type="entry name" value="AMINO-ACID ACETYLTRANSFERASE NAGS1, CHLOROPLASTIC-RELATED"/>
    <property type="match status" value="1"/>
</dbReference>
<evidence type="ECO:0000256" key="1">
    <source>
        <dbReference type="ARBA" id="ARBA00022679"/>
    </source>
</evidence>
<dbReference type="GO" id="GO:0006526">
    <property type="term" value="P:L-arginine biosynthetic process"/>
    <property type="evidence" value="ECO:0007669"/>
    <property type="project" value="InterPro"/>
</dbReference>
<evidence type="ECO:0000256" key="2">
    <source>
        <dbReference type="ARBA" id="ARBA00023315"/>
    </source>
</evidence>
<dbReference type="Gene3D" id="3.40.630.30">
    <property type="match status" value="1"/>
</dbReference>
<evidence type="ECO:0000259" key="3">
    <source>
        <dbReference type="PROSITE" id="PS51186"/>
    </source>
</evidence>
<dbReference type="Pfam" id="PF00583">
    <property type="entry name" value="Acetyltransf_1"/>
    <property type="match status" value="1"/>
</dbReference>
<dbReference type="GO" id="GO:0005737">
    <property type="term" value="C:cytoplasm"/>
    <property type="evidence" value="ECO:0007669"/>
    <property type="project" value="InterPro"/>
</dbReference>
<proteinExistence type="predicted"/>